<dbReference type="PANTHER" id="PTHR43434:SF1">
    <property type="entry name" value="PHOSPHOGLYCOLATE PHOSPHATASE"/>
    <property type="match status" value="1"/>
</dbReference>
<dbReference type="InterPro" id="IPR041492">
    <property type="entry name" value="HAD_2"/>
</dbReference>
<keyword evidence="1" id="KW-0378">Hydrolase</keyword>
<dbReference type="OrthoDB" id="9781311at2"/>
<dbReference type="SUPFAM" id="SSF56784">
    <property type="entry name" value="HAD-like"/>
    <property type="match status" value="1"/>
</dbReference>
<dbReference type="SFLD" id="SFLDG01129">
    <property type="entry name" value="C1.5:_HAD__Beta-PGM__Phosphata"/>
    <property type="match status" value="1"/>
</dbReference>
<dbReference type="GO" id="GO:0008967">
    <property type="term" value="F:phosphoglycolate phosphatase activity"/>
    <property type="evidence" value="ECO:0007669"/>
    <property type="project" value="TreeGrafter"/>
</dbReference>
<keyword evidence="2" id="KW-1185">Reference proteome</keyword>
<organism evidence="1 2">
    <name type="scientific">Thermosediminibacter litoriperuensis</name>
    <dbReference type="NCBI Taxonomy" id="291989"/>
    <lineage>
        <taxon>Bacteria</taxon>
        <taxon>Bacillati</taxon>
        <taxon>Bacillota</taxon>
        <taxon>Clostridia</taxon>
        <taxon>Thermosediminibacterales</taxon>
        <taxon>Thermosediminibacteraceae</taxon>
        <taxon>Thermosediminibacter</taxon>
    </lineage>
</organism>
<dbReference type="Pfam" id="PF13419">
    <property type="entry name" value="HAD_2"/>
    <property type="match status" value="1"/>
</dbReference>
<dbReference type="PANTHER" id="PTHR43434">
    <property type="entry name" value="PHOSPHOGLYCOLATE PHOSPHATASE"/>
    <property type="match status" value="1"/>
</dbReference>
<dbReference type="InterPro" id="IPR036412">
    <property type="entry name" value="HAD-like_sf"/>
</dbReference>
<dbReference type="AlphaFoldDB" id="A0A5S5AG26"/>
<reference evidence="1 2" key="1">
    <citation type="submission" date="2019-07" db="EMBL/GenBank/DDBJ databases">
        <title>Genomic Encyclopedia of Type Strains, Phase I: the one thousand microbial genomes (KMG-I) project.</title>
        <authorList>
            <person name="Kyrpides N."/>
        </authorList>
    </citation>
    <scope>NUCLEOTIDE SEQUENCE [LARGE SCALE GENOMIC DNA]</scope>
    <source>
        <strain evidence="1 2">DSM 16647</strain>
    </source>
</reference>
<dbReference type="InterPro" id="IPR050155">
    <property type="entry name" value="HAD-like_hydrolase_sf"/>
</dbReference>
<dbReference type="SFLD" id="SFLDS00003">
    <property type="entry name" value="Haloacid_Dehalogenase"/>
    <property type="match status" value="1"/>
</dbReference>
<dbReference type="CDD" id="cd01427">
    <property type="entry name" value="HAD_like"/>
    <property type="match status" value="1"/>
</dbReference>
<dbReference type="InterPro" id="IPR023214">
    <property type="entry name" value="HAD_sf"/>
</dbReference>
<dbReference type="Gene3D" id="3.40.50.1000">
    <property type="entry name" value="HAD superfamily/HAD-like"/>
    <property type="match status" value="1"/>
</dbReference>
<dbReference type="GO" id="GO:0006281">
    <property type="term" value="P:DNA repair"/>
    <property type="evidence" value="ECO:0007669"/>
    <property type="project" value="TreeGrafter"/>
</dbReference>
<dbReference type="EMBL" id="VNHO01000035">
    <property type="protein sequence ID" value="TYP48724.1"/>
    <property type="molecule type" value="Genomic_DNA"/>
</dbReference>
<dbReference type="GO" id="GO:0005829">
    <property type="term" value="C:cytosol"/>
    <property type="evidence" value="ECO:0007669"/>
    <property type="project" value="TreeGrafter"/>
</dbReference>
<evidence type="ECO:0000313" key="2">
    <source>
        <dbReference type="Proteomes" id="UP000322294"/>
    </source>
</evidence>
<evidence type="ECO:0000313" key="1">
    <source>
        <dbReference type="EMBL" id="TYP48724.1"/>
    </source>
</evidence>
<gene>
    <name evidence="1" type="ORF">LZ11_02250</name>
</gene>
<dbReference type="InterPro" id="IPR023198">
    <property type="entry name" value="PGP-like_dom2"/>
</dbReference>
<accession>A0A5S5AG26</accession>
<proteinExistence type="predicted"/>
<protein>
    <submittedName>
        <fullName evidence="1">Phosphoglycolate phosphatase-like HAD superfamily hydrolase</fullName>
    </submittedName>
</protein>
<dbReference type="Proteomes" id="UP000322294">
    <property type="component" value="Unassembled WGS sequence"/>
</dbReference>
<dbReference type="Gene3D" id="1.10.150.240">
    <property type="entry name" value="Putative phosphatase, domain 2"/>
    <property type="match status" value="1"/>
</dbReference>
<sequence>MPQLKGGSVNGFEILKDLPQDYTEIKIAMFDFDGTISTLRQGWESVMESFMVEMICGGNSPQEYVAREVRQYIQDSAGIQTIFQMRWLCEAVKRHGLNPVVFDEWEYKDEYNRRLMEQVETRVRRLMEGKADPEDFLIEGVQDFLKSLYEAGVEIYAASGTDHEDVLREAEALGVKKFFRKMAGAPKRKADCSKEAVLRELINEKGFGQRQILIVGDGKVEISLGSEVGAVTLGVASDEVRREGINPVKRQRLIKAGCHALTGDFKNYKLIMHWLRLAD</sequence>
<name>A0A5S5AG26_9FIRM</name>
<comment type="caution">
    <text evidence="1">The sequence shown here is derived from an EMBL/GenBank/DDBJ whole genome shotgun (WGS) entry which is preliminary data.</text>
</comment>